<dbReference type="EMBL" id="LAZR01002506">
    <property type="protein sequence ID" value="KKN29150.1"/>
    <property type="molecule type" value="Genomic_DNA"/>
</dbReference>
<comment type="caution">
    <text evidence="2">The sequence shown here is derived from an EMBL/GenBank/DDBJ whole genome shotgun (WGS) entry which is preliminary data.</text>
</comment>
<organism evidence="2">
    <name type="scientific">marine sediment metagenome</name>
    <dbReference type="NCBI Taxonomy" id="412755"/>
    <lineage>
        <taxon>unclassified sequences</taxon>
        <taxon>metagenomes</taxon>
        <taxon>ecological metagenomes</taxon>
    </lineage>
</organism>
<reference evidence="2" key="1">
    <citation type="journal article" date="2015" name="Nature">
        <title>Complex archaea that bridge the gap between prokaryotes and eukaryotes.</title>
        <authorList>
            <person name="Spang A."/>
            <person name="Saw J.H."/>
            <person name="Jorgensen S.L."/>
            <person name="Zaremba-Niedzwiedzka K."/>
            <person name="Martijn J."/>
            <person name="Lind A.E."/>
            <person name="van Eijk R."/>
            <person name="Schleper C."/>
            <person name="Guy L."/>
            <person name="Ettema T.J."/>
        </authorList>
    </citation>
    <scope>NUCLEOTIDE SEQUENCE</scope>
</reference>
<sequence>MSQVASGMPLHSMAPFYHTNGDMRYDLTDPPPEIVNIFPDPHVHLPFLNIICTRWRLGENIDALVAGRIRYDGQVFWRAPLADGDRVAISSIGECIARSSIFIHPDGSVSVSPQAPGNVVPSWAETAPSHSPVNTQDFNAELERLQREARAAVTPDGTVYAVCPACGRDQIREWDYEGKMTRFCTRCRHTWAKDDELSVNPEAEIEESNNRQLRDRALRSNATPESAFAIIQPSEWSSTNEDSPSAGYDAVREEFYERHREYMEDRECRDEAELDEDNDDDEDGD</sequence>
<accession>A0A0F9PBB7</accession>
<name>A0A0F9PBB7_9ZZZZ</name>
<feature type="compositionally biased region" description="Basic and acidic residues" evidence="1">
    <location>
        <begin position="262"/>
        <end position="271"/>
    </location>
</feature>
<feature type="region of interest" description="Disordered" evidence="1">
    <location>
        <begin position="262"/>
        <end position="285"/>
    </location>
</feature>
<dbReference type="AlphaFoldDB" id="A0A0F9PBB7"/>
<evidence type="ECO:0000313" key="2">
    <source>
        <dbReference type="EMBL" id="KKN29150.1"/>
    </source>
</evidence>
<gene>
    <name evidence="2" type="ORF">LCGC14_0847050</name>
</gene>
<proteinExistence type="predicted"/>
<evidence type="ECO:0000256" key="1">
    <source>
        <dbReference type="SAM" id="MobiDB-lite"/>
    </source>
</evidence>
<protein>
    <submittedName>
        <fullName evidence="2">Uncharacterized protein</fullName>
    </submittedName>
</protein>
<feature type="compositionally biased region" description="Acidic residues" evidence="1">
    <location>
        <begin position="272"/>
        <end position="285"/>
    </location>
</feature>